<evidence type="ECO:0000313" key="12">
    <source>
        <dbReference type="EMBL" id="ALU32526.1"/>
    </source>
</evidence>
<dbReference type="InterPro" id="IPR011701">
    <property type="entry name" value="MFS"/>
</dbReference>
<feature type="transmembrane region" description="Helical" evidence="9">
    <location>
        <begin position="150"/>
        <end position="173"/>
    </location>
</feature>
<evidence type="ECO:0000256" key="2">
    <source>
        <dbReference type="ARBA" id="ARBA00008240"/>
    </source>
</evidence>
<keyword evidence="5 9" id="KW-0812">Transmembrane</keyword>
<protein>
    <submittedName>
        <fullName evidence="11">MFS transporter</fullName>
    </submittedName>
</protein>
<dbReference type="InterPro" id="IPR005829">
    <property type="entry name" value="Sugar_transporter_CS"/>
</dbReference>
<dbReference type="OrthoDB" id="117970at2157"/>
<keyword evidence="4" id="KW-1003">Cell membrane</keyword>
<keyword evidence="3" id="KW-0813">Transport</keyword>
<dbReference type="InterPro" id="IPR051084">
    <property type="entry name" value="H+-coupled_symporters"/>
</dbReference>
<evidence type="ECO:0000256" key="7">
    <source>
        <dbReference type="ARBA" id="ARBA00022989"/>
    </source>
</evidence>
<dbReference type="EMBL" id="CP013695">
    <property type="protein sequence ID" value="ALU32526.1"/>
    <property type="molecule type" value="Genomic_DNA"/>
</dbReference>
<gene>
    <name evidence="11" type="ORF">ATY89_07440</name>
    <name evidence="12" type="ORF">ATZ20_10460</name>
</gene>
<dbReference type="Pfam" id="PF07690">
    <property type="entry name" value="MFS_1"/>
    <property type="match status" value="1"/>
</dbReference>
<keyword evidence="8 9" id="KW-0472">Membrane</keyword>
<comment type="subcellular location">
    <subcellularLocation>
        <location evidence="1">Cell membrane</location>
        <topology evidence="1">Multi-pass membrane protein</topology>
    </subcellularLocation>
</comment>
<dbReference type="EMBL" id="CP013694">
    <property type="protein sequence ID" value="ALU29788.1"/>
    <property type="molecule type" value="Genomic_DNA"/>
</dbReference>
<evidence type="ECO:0000313" key="14">
    <source>
        <dbReference type="Proteomes" id="UP000065473"/>
    </source>
</evidence>
<dbReference type="GeneID" id="14552646"/>
<dbReference type="Proteomes" id="UP000065473">
    <property type="component" value="Chromosome"/>
</dbReference>
<dbReference type="RefSeq" id="WP_011278924.1">
    <property type="nucleotide sequence ID" value="NZ_BHWZ01000006.1"/>
</dbReference>
<evidence type="ECO:0000313" key="13">
    <source>
        <dbReference type="Proteomes" id="UP000060043"/>
    </source>
</evidence>
<dbReference type="PaxDb" id="1435377-SUSAZ_09710"/>
<dbReference type="InterPro" id="IPR036259">
    <property type="entry name" value="MFS_trans_sf"/>
</dbReference>
<dbReference type="STRING" id="1435377.SUSAZ_09710"/>
<evidence type="ECO:0000256" key="4">
    <source>
        <dbReference type="ARBA" id="ARBA00022475"/>
    </source>
</evidence>
<feature type="transmembrane region" description="Helical" evidence="9">
    <location>
        <begin position="85"/>
        <end position="104"/>
    </location>
</feature>
<feature type="domain" description="Major facilitator superfamily (MFS) profile" evidence="10">
    <location>
        <begin position="13"/>
        <end position="420"/>
    </location>
</feature>
<dbReference type="OMA" id="DWYVYAS"/>
<dbReference type="PANTHER" id="PTHR43528:SF1">
    <property type="entry name" value="ALPHA-KETOGLUTARATE PERMEASE"/>
    <property type="match status" value="1"/>
</dbReference>
<sequence length="430" mass="46992">MPFYGLTKEQWLSVLGAWAGWLMDGYTSIAYALAAVTLSHLFFPVSNQVISLIATFGGLATGAIARPIGSLIFGNFIGDKLGRRSMLTVTILGFSIFGASKGLLPTYSQVGILAPILIYLVLFLEGMFAGAEYGGGTSLALENVPIDKRAFIGAFIQSGFGTGYFIISLVYSGIYNLFLNDFQTIGWRIFFLTCLVPGVLTLVIRLISKETPVFEEMRKREEILKVPIKTLFKDSYIQILIGLLITSGLLYINNATFNIYPTVMTLNDIQGGLVGIGVAIINLVSLFGVWTGGLLANLISGRKRPMLIYAILFTVSIYPILYFGITNNFTTATTVFSIQAFLEAMIFSTLPSFLSEQFSKKYRTTGVGFTYNGGAIVGGFSISIIFAISTYIGLLNSWFINLTIASIAMIIGILISKETYYIGKEDPIRK</sequence>
<feature type="transmembrane region" description="Helical" evidence="9">
    <location>
        <begin position="306"/>
        <end position="325"/>
    </location>
</feature>
<evidence type="ECO:0000313" key="11">
    <source>
        <dbReference type="EMBL" id="ALU29788.1"/>
    </source>
</evidence>
<keyword evidence="6" id="KW-0769">Symport</keyword>
<evidence type="ECO:0000256" key="3">
    <source>
        <dbReference type="ARBA" id="ARBA00022448"/>
    </source>
</evidence>
<evidence type="ECO:0000256" key="6">
    <source>
        <dbReference type="ARBA" id="ARBA00022847"/>
    </source>
</evidence>
<dbReference type="GO" id="GO:0005886">
    <property type="term" value="C:plasma membrane"/>
    <property type="evidence" value="ECO:0007669"/>
    <property type="project" value="UniProtKB-SubCell"/>
</dbReference>
<dbReference type="SUPFAM" id="SSF103473">
    <property type="entry name" value="MFS general substrate transporter"/>
    <property type="match status" value="1"/>
</dbReference>
<reference evidence="13 14" key="1">
    <citation type="submission" date="2015-12" db="EMBL/GenBank/DDBJ databases">
        <title>A stable core within a dynamic pangenome in Sulfolobus acidocaldarius.</title>
        <authorList>
            <person name="Anderson R."/>
            <person name="Kouris A."/>
            <person name="Seward C."/>
            <person name="Campbell K."/>
            <person name="Whitaker R."/>
        </authorList>
    </citation>
    <scope>NUCLEOTIDE SEQUENCE [LARGE SCALE GENOMIC DNA]</scope>
    <source>
        <strain evidence="11 14">GG12-C01-09</strain>
        <strain evidence="12 13">NG05B_CO5_07</strain>
    </source>
</reference>
<evidence type="ECO:0000256" key="5">
    <source>
        <dbReference type="ARBA" id="ARBA00022692"/>
    </source>
</evidence>
<dbReference type="PROSITE" id="PS00217">
    <property type="entry name" value="SUGAR_TRANSPORT_2"/>
    <property type="match status" value="1"/>
</dbReference>
<feature type="transmembrane region" description="Helical" evidence="9">
    <location>
        <begin position="110"/>
        <end position="129"/>
    </location>
</feature>
<keyword evidence="7 9" id="KW-1133">Transmembrane helix</keyword>
<dbReference type="AlphaFoldDB" id="A0A0U3HG50"/>
<dbReference type="Gene3D" id="1.20.1250.20">
    <property type="entry name" value="MFS general substrate transporter like domains"/>
    <property type="match status" value="2"/>
</dbReference>
<feature type="transmembrane region" description="Helical" evidence="9">
    <location>
        <begin position="398"/>
        <end position="415"/>
    </location>
</feature>
<comment type="similarity">
    <text evidence="2">Belongs to the major facilitator superfamily. Metabolite:H+ Symporter (MHS) family (TC 2.A.1.6) family.</text>
</comment>
<evidence type="ECO:0000256" key="9">
    <source>
        <dbReference type="SAM" id="Phobius"/>
    </source>
</evidence>
<organism evidence="11 14">
    <name type="scientific">Sulfolobus acidocaldarius</name>
    <dbReference type="NCBI Taxonomy" id="2285"/>
    <lineage>
        <taxon>Archaea</taxon>
        <taxon>Thermoproteota</taxon>
        <taxon>Thermoprotei</taxon>
        <taxon>Sulfolobales</taxon>
        <taxon>Sulfolobaceae</taxon>
        <taxon>Sulfolobus</taxon>
    </lineage>
</organism>
<name>A0A0U3HG50_9CREN</name>
<feature type="transmembrane region" description="Helical" evidence="9">
    <location>
        <begin position="50"/>
        <end position="73"/>
    </location>
</feature>
<dbReference type="GO" id="GO:0015293">
    <property type="term" value="F:symporter activity"/>
    <property type="evidence" value="ECO:0007669"/>
    <property type="project" value="UniProtKB-KW"/>
</dbReference>
<proteinExistence type="inferred from homology"/>
<dbReference type="PANTHER" id="PTHR43528">
    <property type="entry name" value="ALPHA-KETOGLUTARATE PERMEASE"/>
    <property type="match status" value="1"/>
</dbReference>
<dbReference type="PROSITE" id="PS50850">
    <property type="entry name" value="MFS"/>
    <property type="match status" value="1"/>
</dbReference>
<evidence type="ECO:0000256" key="8">
    <source>
        <dbReference type="ARBA" id="ARBA00023136"/>
    </source>
</evidence>
<feature type="transmembrane region" description="Helical" evidence="9">
    <location>
        <begin position="272"/>
        <end position="299"/>
    </location>
</feature>
<feature type="transmembrane region" description="Helical" evidence="9">
    <location>
        <begin position="366"/>
        <end position="392"/>
    </location>
</feature>
<accession>A0A0U3HG50</accession>
<evidence type="ECO:0000256" key="1">
    <source>
        <dbReference type="ARBA" id="ARBA00004651"/>
    </source>
</evidence>
<dbReference type="InterPro" id="IPR020846">
    <property type="entry name" value="MFS_dom"/>
</dbReference>
<evidence type="ECO:0000259" key="10">
    <source>
        <dbReference type="PROSITE" id="PS50850"/>
    </source>
</evidence>
<feature type="transmembrane region" description="Helical" evidence="9">
    <location>
        <begin position="185"/>
        <end position="208"/>
    </location>
</feature>
<dbReference type="Proteomes" id="UP000060043">
    <property type="component" value="Chromosome"/>
</dbReference>
<feature type="transmembrane region" description="Helical" evidence="9">
    <location>
        <begin position="235"/>
        <end position="252"/>
    </location>
</feature>